<gene>
    <name evidence="1" type="ORF">pgond44_11036</name>
</gene>
<reference evidence="1 2" key="1">
    <citation type="journal article" date="2014" name="Genome Biol. Evol.">
        <title>Extensive gene acquisition in the extremely psychrophilic bacterial species Psychroflexus torquis and the link to sea-ice ecosystem specialism.</title>
        <authorList>
            <person name="Feng S."/>
            <person name="Powell S.M."/>
            <person name="Wilson R."/>
            <person name="Bowman J.P."/>
        </authorList>
    </citation>
    <scope>NUCLEOTIDE SEQUENCE [LARGE SCALE GENOMIC DNA]</scope>
    <source>
        <strain evidence="1 2">ACAM 44</strain>
    </source>
</reference>
<sequence length="64" mass="7252">MRYKFSPYPDTQSRQDLSMQDYCLINKKANVLTLSIVKIKGESSLGNGLISSFDSQKKCFIISD</sequence>
<protein>
    <submittedName>
        <fullName evidence="1">Uncharacterized protein</fullName>
    </submittedName>
</protein>
<evidence type="ECO:0000313" key="2">
    <source>
        <dbReference type="Proteomes" id="UP000012317"/>
    </source>
</evidence>
<dbReference type="Proteomes" id="UP000012317">
    <property type="component" value="Unassembled WGS sequence"/>
</dbReference>
<keyword evidence="2" id="KW-1185">Reference proteome</keyword>
<dbReference type="EMBL" id="APLF01000011">
    <property type="protein sequence ID" value="EMY80514.1"/>
    <property type="molecule type" value="Genomic_DNA"/>
</dbReference>
<accession>N1WTS1</accession>
<proteinExistence type="predicted"/>
<evidence type="ECO:0000313" key="1">
    <source>
        <dbReference type="EMBL" id="EMY80514.1"/>
    </source>
</evidence>
<comment type="caution">
    <text evidence="1">The sequence shown here is derived from an EMBL/GenBank/DDBJ whole genome shotgun (WGS) entry which is preliminary data.</text>
</comment>
<name>N1WTS1_9FLAO</name>
<organism evidence="1 2">
    <name type="scientific">Psychroflexus gondwanensis ACAM 44</name>
    <dbReference type="NCBI Taxonomy" id="1189619"/>
    <lineage>
        <taxon>Bacteria</taxon>
        <taxon>Pseudomonadati</taxon>
        <taxon>Bacteroidota</taxon>
        <taxon>Flavobacteriia</taxon>
        <taxon>Flavobacteriales</taxon>
        <taxon>Flavobacteriaceae</taxon>
        <taxon>Psychroflexus</taxon>
    </lineage>
</organism>
<dbReference type="AlphaFoldDB" id="N1WTS1"/>